<keyword evidence="3" id="KW-1185">Reference proteome</keyword>
<evidence type="ECO:0000313" key="2">
    <source>
        <dbReference type="EMBL" id="TKG72369.1"/>
    </source>
</evidence>
<proteinExistence type="predicted"/>
<dbReference type="InterPro" id="IPR011008">
    <property type="entry name" value="Dimeric_a/b-barrel"/>
</dbReference>
<comment type="caution">
    <text evidence="2">The sequence shown here is derived from an EMBL/GenBank/DDBJ whole genome shotgun (WGS) entry which is preliminary data.</text>
</comment>
<dbReference type="NCBIfam" id="TIGR02118">
    <property type="entry name" value="EthD family reductase"/>
    <property type="match status" value="1"/>
</dbReference>
<dbReference type="Gene3D" id="3.30.70.100">
    <property type="match status" value="1"/>
</dbReference>
<evidence type="ECO:0000313" key="3">
    <source>
        <dbReference type="Proteomes" id="UP000309992"/>
    </source>
</evidence>
<accession>A0ABY2S8X2</accession>
<dbReference type="InterPro" id="IPR009799">
    <property type="entry name" value="EthD_dom"/>
</dbReference>
<feature type="domain" description="EthD" evidence="1">
    <location>
        <begin position="10"/>
        <end position="89"/>
    </location>
</feature>
<dbReference type="EMBL" id="SWMS01000003">
    <property type="protein sequence ID" value="TKG72369.1"/>
    <property type="molecule type" value="Genomic_DNA"/>
</dbReference>
<evidence type="ECO:0000259" key="1">
    <source>
        <dbReference type="Pfam" id="PF07110"/>
    </source>
</evidence>
<reference evidence="2 3" key="1">
    <citation type="journal article" date="2015" name="Antonie Van Leeuwenhoek">
        <title>Prauserella endophytica sp. nov., an endophytic actinobacterium isolated from Tamarix taklamakanensis.</title>
        <authorList>
            <person name="Liu J.M."/>
            <person name="Habden X."/>
            <person name="Guo L."/>
            <person name="Tuo L."/>
            <person name="Jiang Z.K."/>
            <person name="Liu S.W."/>
            <person name="Liu X.F."/>
            <person name="Chen L."/>
            <person name="Li R.F."/>
            <person name="Zhang Y.Q."/>
            <person name="Sun C.H."/>
        </authorList>
    </citation>
    <scope>NUCLEOTIDE SEQUENCE [LARGE SCALE GENOMIC DNA]</scope>
    <source>
        <strain evidence="2 3">CGMCC 4.7182</strain>
    </source>
</reference>
<dbReference type="RefSeq" id="WP_112270403.1">
    <property type="nucleotide sequence ID" value="NZ_SWMS01000003.1"/>
</dbReference>
<gene>
    <name evidence="2" type="ORF">FCN18_08995</name>
</gene>
<protein>
    <submittedName>
        <fullName evidence="2">EthD family reductase</fullName>
    </submittedName>
</protein>
<sequence>MYRLTVLYPPPADPDHFREYYVNTHLPLAAKLPGLRAMRYSLDVQAAGGGESPYFAVFEADFDSAEAMAAALSSEEGRAVNADVPNYATGGAQVIHYAPVAGT</sequence>
<name>A0ABY2S8X2_9PSEU</name>
<dbReference type="Proteomes" id="UP000309992">
    <property type="component" value="Unassembled WGS sequence"/>
</dbReference>
<dbReference type="PANTHER" id="PTHR40260:SF2">
    <property type="entry name" value="BLR8190 PROTEIN"/>
    <property type="match status" value="1"/>
</dbReference>
<organism evidence="2 3">
    <name type="scientific">Prauserella endophytica</name>
    <dbReference type="NCBI Taxonomy" id="1592324"/>
    <lineage>
        <taxon>Bacteria</taxon>
        <taxon>Bacillati</taxon>
        <taxon>Actinomycetota</taxon>
        <taxon>Actinomycetes</taxon>
        <taxon>Pseudonocardiales</taxon>
        <taxon>Pseudonocardiaceae</taxon>
        <taxon>Prauserella</taxon>
        <taxon>Prauserella coralliicola group</taxon>
    </lineage>
</organism>
<dbReference type="Pfam" id="PF07110">
    <property type="entry name" value="EthD"/>
    <property type="match status" value="1"/>
</dbReference>
<dbReference type="PANTHER" id="PTHR40260">
    <property type="entry name" value="BLR8190 PROTEIN"/>
    <property type="match status" value="1"/>
</dbReference>
<dbReference type="SUPFAM" id="SSF54909">
    <property type="entry name" value="Dimeric alpha+beta barrel"/>
    <property type="match status" value="1"/>
</dbReference>